<dbReference type="InterPro" id="IPR001789">
    <property type="entry name" value="Sig_transdc_resp-reg_receiver"/>
</dbReference>
<evidence type="ECO:0000256" key="10">
    <source>
        <dbReference type="ARBA" id="ARBA00023125"/>
    </source>
</evidence>
<dbReference type="PANTHER" id="PTHR43547:SF2">
    <property type="entry name" value="HYBRID SIGNAL TRANSDUCTION HISTIDINE KINASE C"/>
    <property type="match status" value="1"/>
</dbReference>
<dbReference type="Gene3D" id="3.30.565.10">
    <property type="entry name" value="Histidine kinase-like ATPase, C-terminal domain"/>
    <property type="match status" value="1"/>
</dbReference>
<evidence type="ECO:0000256" key="3">
    <source>
        <dbReference type="ARBA" id="ARBA00022553"/>
    </source>
</evidence>
<keyword evidence="8" id="KW-0902">Two-component regulatory system</keyword>
<keyword evidence="10" id="KW-0238">DNA-binding</keyword>
<feature type="domain" description="HTH araC/xylS-type" evidence="13">
    <location>
        <begin position="555"/>
        <end position="653"/>
    </location>
</feature>
<dbReference type="Gene3D" id="1.10.10.60">
    <property type="entry name" value="Homeodomain-like"/>
    <property type="match status" value="1"/>
</dbReference>
<dbReference type="Gene3D" id="1.10.287.130">
    <property type="match status" value="1"/>
</dbReference>
<gene>
    <name evidence="16" type="ORF">DVG78_29640</name>
</gene>
<dbReference type="EC" id="2.7.13.3" evidence="2"/>
<sequence>MSINILVVDDEVQLQPLIQQQFRRRISAGDYTFRFAASGQQALNAIREDANIDVLLLDINMPGINGLTLLSQLPDLLPTSRAVMVSAYGDINNVRTAMNRGAFDFVLKPINFQDLEMTIDKTARHVCQLRESIHSKAVAELKARFFDNITHEFRTPLSLILAPTNTLLQNPHLDERTRHSLATIRRNALQLLHLINQLLDLAKLEADSLPVVELPGDIVAFLGQIVDSFRDISVQKRLNLLFSAGPTNQIGLFDADKWEKILKNLLSNAIKFTPADGQVAVRCQIEAIWVTLTVSDTGIGIPAQHLPHIFDRFYQVDTSLTRAYEGSGIGLALVHELTRLVGGTISVESTPGLATTFTLVLPFHPISKEEPIVEPARVATNTEPWFFPHTQAEAEAYDHTLPMILLVEDNTELLHFIAESLSGSYRVLTASTGREGLDIAQSELPDVVVSDVMMPEMDGYQLTRHLKTNPVTDHIAVVLLTARAAAANRHEGLAEGADDYLTKPFDLDELRLRLRNLINRQQKLRDYYEKKTGLYPTLTEAPEPSRMVAQDAFVARLNQLIEAHLDDSSFRAESLADEVAMSIRTLTRKLSMLAGVSPARLIRTYRLRRALDLLRAGHPVSETAYMVGFNHPTNFSTAFKEVYKRSPSEYLSYMG</sequence>
<dbReference type="Pfam" id="PF00072">
    <property type="entry name" value="Response_reg"/>
    <property type="match status" value="2"/>
</dbReference>
<dbReference type="InterPro" id="IPR004358">
    <property type="entry name" value="Sig_transdc_His_kin-like_C"/>
</dbReference>
<evidence type="ECO:0000256" key="9">
    <source>
        <dbReference type="ARBA" id="ARBA00023015"/>
    </source>
</evidence>
<feature type="domain" description="Response regulatory" evidence="15">
    <location>
        <begin position="4"/>
        <end position="123"/>
    </location>
</feature>
<dbReference type="PROSITE" id="PS01124">
    <property type="entry name" value="HTH_ARAC_FAMILY_2"/>
    <property type="match status" value="1"/>
</dbReference>
<evidence type="ECO:0000256" key="11">
    <source>
        <dbReference type="ARBA" id="ARBA00023163"/>
    </source>
</evidence>
<keyword evidence="5" id="KW-0547">Nucleotide-binding</keyword>
<proteinExistence type="predicted"/>
<dbReference type="PROSITE" id="PS50109">
    <property type="entry name" value="HIS_KIN"/>
    <property type="match status" value="1"/>
</dbReference>
<dbReference type="InterPro" id="IPR011006">
    <property type="entry name" value="CheY-like_superfamily"/>
</dbReference>
<keyword evidence="9" id="KW-0805">Transcription regulation</keyword>
<dbReference type="PROSITE" id="PS00041">
    <property type="entry name" value="HTH_ARAC_FAMILY_1"/>
    <property type="match status" value="1"/>
</dbReference>
<organism evidence="16 17">
    <name type="scientific">Runella aurantiaca</name>
    <dbReference type="NCBI Taxonomy" id="2282308"/>
    <lineage>
        <taxon>Bacteria</taxon>
        <taxon>Pseudomonadati</taxon>
        <taxon>Bacteroidota</taxon>
        <taxon>Cytophagia</taxon>
        <taxon>Cytophagales</taxon>
        <taxon>Spirosomataceae</taxon>
        <taxon>Runella</taxon>
    </lineage>
</organism>
<dbReference type="SMART" id="SM00342">
    <property type="entry name" value="HTH_ARAC"/>
    <property type="match status" value="1"/>
</dbReference>
<dbReference type="CDD" id="cd17536">
    <property type="entry name" value="REC_YesN-like"/>
    <property type="match status" value="1"/>
</dbReference>
<evidence type="ECO:0000256" key="8">
    <source>
        <dbReference type="ARBA" id="ARBA00023012"/>
    </source>
</evidence>
<dbReference type="SUPFAM" id="SSF46689">
    <property type="entry name" value="Homeodomain-like"/>
    <property type="match status" value="1"/>
</dbReference>
<dbReference type="PRINTS" id="PR00344">
    <property type="entry name" value="BCTRLSENSOR"/>
</dbReference>
<dbReference type="Pfam" id="PF12833">
    <property type="entry name" value="HTH_18"/>
    <property type="match status" value="1"/>
</dbReference>
<dbReference type="Pfam" id="PF00512">
    <property type="entry name" value="HisKA"/>
    <property type="match status" value="1"/>
</dbReference>
<dbReference type="SUPFAM" id="SSF55874">
    <property type="entry name" value="ATPase domain of HSP90 chaperone/DNA topoisomerase II/histidine kinase"/>
    <property type="match status" value="1"/>
</dbReference>
<keyword evidence="17" id="KW-1185">Reference proteome</keyword>
<evidence type="ECO:0000256" key="4">
    <source>
        <dbReference type="ARBA" id="ARBA00022679"/>
    </source>
</evidence>
<dbReference type="Pfam" id="PF02518">
    <property type="entry name" value="HATPase_c"/>
    <property type="match status" value="1"/>
</dbReference>
<dbReference type="SMART" id="SM00387">
    <property type="entry name" value="HATPase_c"/>
    <property type="match status" value="1"/>
</dbReference>
<evidence type="ECO:0000256" key="6">
    <source>
        <dbReference type="ARBA" id="ARBA00022777"/>
    </source>
</evidence>
<dbReference type="GO" id="GO:0005524">
    <property type="term" value="F:ATP binding"/>
    <property type="evidence" value="ECO:0007669"/>
    <property type="project" value="UniProtKB-KW"/>
</dbReference>
<evidence type="ECO:0000259" key="15">
    <source>
        <dbReference type="PROSITE" id="PS50110"/>
    </source>
</evidence>
<comment type="caution">
    <text evidence="16">The sequence shown here is derived from an EMBL/GenBank/DDBJ whole genome shotgun (WGS) entry which is preliminary data.</text>
</comment>
<dbReference type="OrthoDB" id="9797097at2"/>
<dbReference type="Proteomes" id="UP000253141">
    <property type="component" value="Unassembled WGS sequence"/>
</dbReference>
<keyword evidence="6" id="KW-0418">Kinase</keyword>
<dbReference type="Gene3D" id="3.40.50.2300">
    <property type="match status" value="2"/>
</dbReference>
<dbReference type="InterPro" id="IPR018062">
    <property type="entry name" value="HTH_AraC-typ_CS"/>
</dbReference>
<dbReference type="AlphaFoldDB" id="A0A369I213"/>
<accession>A0A369I213</accession>
<comment type="catalytic activity">
    <reaction evidence="1">
        <text>ATP + protein L-histidine = ADP + protein N-phospho-L-histidine.</text>
        <dbReference type="EC" id="2.7.13.3"/>
    </reaction>
</comment>
<evidence type="ECO:0000313" key="17">
    <source>
        <dbReference type="Proteomes" id="UP000253141"/>
    </source>
</evidence>
<keyword evidence="4" id="KW-0808">Transferase</keyword>
<dbReference type="GO" id="GO:0000155">
    <property type="term" value="F:phosphorelay sensor kinase activity"/>
    <property type="evidence" value="ECO:0007669"/>
    <property type="project" value="InterPro"/>
</dbReference>
<feature type="modified residue" description="4-aspartylphosphate" evidence="12">
    <location>
        <position position="58"/>
    </location>
</feature>
<dbReference type="SMART" id="SM00388">
    <property type="entry name" value="HisKA"/>
    <property type="match status" value="1"/>
</dbReference>
<dbReference type="InterPro" id="IPR005467">
    <property type="entry name" value="His_kinase_dom"/>
</dbReference>
<dbReference type="InterPro" id="IPR003661">
    <property type="entry name" value="HisK_dim/P_dom"/>
</dbReference>
<evidence type="ECO:0000259" key="14">
    <source>
        <dbReference type="PROSITE" id="PS50109"/>
    </source>
</evidence>
<feature type="domain" description="Response regulatory" evidence="15">
    <location>
        <begin position="403"/>
        <end position="518"/>
    </location>
</feature>
<dbReference type="GO" id="GO:0003700">
    <property type="term" value="F:DNA-binding transcription factor activity"/>
    <property type="evidence" value="ECO:0007669"/>
    <property type="project" value="InterPro"/>
</dbReference>
<dbReference type="RefSeq" id="WP_114464621.1">
    <property type="nucleotide sequence ID" value="NZ_QPIW01000050.1"/>
</dbReference>
<dbReference type="InterPro" id="IPR009057">
    <property type="entry name" value="Homeodomain-like_sf"/>
</dbReference>
<dbReference type="FunFam" id="3.30.565.10:FF:000037">
    <property type="entry name" value="Hybrid sensor histidine kinase/response regulator"/>
    <property type="match status" value="1"/>
</dbReference>
<dbReference type="EMBL" id="QPIW01000050">
    <property type="protein sequence ID" value="RDB02285.1"/>
    <property type="molecule type" value="Genomic_DNA"/>
</dbReference>
<protein>
    <recommendedName>
        <fullName evidence="2">histidine kinase</fullName>
        <ecNumber evidence="2">2.7.13.3</ecNumber>
    </recommendedName>
</protein>
<dbReference type="InterPro" id="IPR003594">
    <property type="entry name" value="HATPase_dom"/>
</dbReference>
<keyword evidence="11" id="KW-0804">Transcription</keyword>
<dbReference type="GO" id="GO:0043565">
    <property type="term" value="F:sequence-specific DNA binding"/>
    <property type="evidence" value="ECO:0007669"/>
    <property type="project" value="InterPro"/>
</dbReference>
<dbReference type="CDD" id="cd16922">
    <property type="entry name" value="HATPase_EvgS-ArcB-TorS-like"/>
    <property type="match status" value="1"/>
</dbReference>
<dbReference type="PROSITE" id="PS50110">
    <property type="entry name" value="RESPONSE_REGULATORY"/>
    <property type="match status" value="2"/>
</dbReference>
<evidence type="ECO:0000256" key="7">
    <source>
        <dbReference type="ARBA" id="ARBA00022840"/>
    </source>
</evidence>
<name>A0A369I213_9BACT</name>
<dbReference type="InterPro" id="IPR036890">
    <property type="entry name" value="HATPase_C_sf"/>
</dbReference>
<evidence type="ECO:0000259" key="13">
    <source>
        <dbReference type="PROSITE" id="PS01124"/>
    </source>
</evidence>
<dbReference type="SUPFAM" id="SSF52172">
    <property type="entry name" value="CheY-like"/>
    <property type="match status" value="2"/>
</dbReference>
<dbReference type="SMART" id="SM00448">
    <property type="entry name" value="REC"/>
    <property type="match status" value="2"/>
</dbReference>
<dbReference type="PANTHER" id="PTHR43547">
    <property type="entry name" value="TWO-COMPONENT HISTIDINE KINASE"/>
    <property type="match status" value="1"/>
</dbReference>
<dbReference type="CDD" id="cd00082">
    <property type="entry name" value="HisKA"/>
    <property type="match status" value="1"/>
</dbReference>
<dbReference type="InterPro" id="IPR018060">
    <property type="entry name" value="HTH_AraC"/>
</dbReference>
<keyword evidence="3 12" id="KW-0597">Phosphoprotein</keyword>
<dbReference type="SUPFAM" id="SSF47384">
    <property type="entry name" value="Homodimeric domain of signal transducing histidine kinase"/>
    <property type="match status" value="1"/>
</dbReference>
<evidence type="ECO:0000313" key="16">
    <source>
        <dbReference type="EMBL" id="RDB02285.1"/>
    </source>
</evidence>
<evidence type="ECO:0000256" key="12">
    <source>
        <dbReference type="PROSITE-ProRule" id="PRU00169"/>
    </source>
</evidence>
<evidence type="ECO:0000256" key="5">
    <source>
        <dbReference type="ARBA" id="ARBA00022741"/>
    </source>
</evidence>
<feature type="domain" description="Histidine kinase" evidence="14">
    <location>
        <begin position="148"/>
        <end position="365"/>
    </location>
</feature>
<feature type="modified residue" description="4-aspartylphosphate" evidence="12">
    <location>
        <position position="451"/>
    </location>
</feature>
<evidence type="ECO:0000256" key="1">
    <source>
        <dbReference type="ARBA" id="ARBA00000085"/>
    </source>
</evidence>
<keyword evidence="7" id="KW-0067">ATP-binding</keyword>
<evidence type="ECO:0000256" key="2">
    <source>
        <dbReference type="ARBA" id="ARBA00012438"/>
    </source>
</evidence>
<dbReference type="InterPro" id="IPR036097">
    <property type="entry name" value="HisK_dim/P_sf"/>
</dbReference>
<reference evidence="16 17" key="1">
    <citation type="submission" date="2018-07" db="EMBL/GenBank/DDBJ databases">
        <title>Genome analysis of Runella aurantiaca.</title>
        <authorList>
            <person name="Yang X."/>
        </authorList>
    </citation>
    <scope>NUCLEOTIDE SEQUENCE [LARGE SCALE GENOMIC DNA]</scope>
    <source>
        <strain evidence="16 17">YX9</strain>
    </source>
</reference>